<feature type="disulfide bond" evidence="2">
    <location>
        <begin position="160"/>
        <end position="181"/>
    </location>
</feature>
<dbReference type="PANTHER" id="PTHR37981">
    <property type="entry name" value="LIPASE 2"/>
    <property type="match status" value="1"/>
</dbReference>
<dbReference type="InterPro" id="IPR037460">
    <property type="entry name" value="SEST-like"/>
</dbReference>
<gene>
    <name evidence="5" type="ORF">EAS64_19865</name>
</gene>
<feature type="chain" id="PRO_5039368465" evidence="3">
    <location>
        <begin position="22"/>
        <end position="327"/>
    </location>
</feature>
<dbReference type="Gene3D" id="3.40.50.1110">
    <property type="entry name" value="SGNH hydrolase"/>
    <property type="match status" value="1"/>
</dbReference>
<evidence type="ECO:0000313" key="6">
    <source>
        <dbReference type="Proteomes" id="UP000460272"/>
    </source>
</evidence>
<evidence type="ECO:0000256" key="2">
    <source>
        <dbReference type="PIRSR" id="PIRSR637460-2"/>
    </source>
</evidence>
<evidence type="ECO:0000259" key="4">
    <source>
        <dbReference type="Pfam" id="PF13472"/>
    </source>
</evidence>
<keyword evidence="2" id="KW-1015">Disulfide bond</keyword>
<proteinExistence type="predicted"/>
<dbReference type="GO" id="GO:0004806">
    <property type="term" value="F:triacylglycerol lipase activity"/>
    <property type="evidence" value="ECO:0007669"/>
    <property type="project" value="TreeGrafter"/>
</dbReference>
<comment type="caution">
    <text evidence="5">The sequence shown here is derived from an EMBL/GenBank/DDBJ whole genome shotgun (WGS) entry which is preliminary data.</text>
</comment>
<feature type="signal peptide" evidence="3">
    <location>
        <begin position="1"/>
        <end position="21"/>
    </location>
</feature>
<dbReference type="PANTHER" id="PTHR37981:SF1">
    <property type="entry name" value="SGNH HYDROLASE-TYPE ESTERASE DOMAIN-CONTAINING PROTEIN"/>
    <property type="match status" value="1"/>
</dbReference>
<dbReference type="CDD" id="cd01823">
    <property type="entry name" value="SEST_like"/>
    <property type="match status" value="1"/>
</dbReference>
<dbReference type="SUPFAM" id="SSF52266">
    <property type="entry name" value="SGNH hydrolase"/>
    <property type="match status" value="1"/>
</dbReference>
<name>A0A6P2C047_9ACTN</name>
<reference evidence="5 6" key="1">
    <citation type="submission" date="2018-11" db="EMBL/GenBank/DDBJ databases">
        <title>Trebonia kvetii gen.nov., sp.nov., a novel acidophilic actinobacterium, and proposal of the new actinobacterial family Treboniaceae fam. nov.</title>
        <authorList>
            <person name="Rapoport D."/>
            <person name="Sagova-Mareckova M."/>
            <person name="Sedlacek I."/>
            <person name="Provaznik J."/>
            <person name="Kralova S."/>
            <person name="Pavlinic D."/>
            <person name="Benes V."/>
            <person name="Kopecky J."/>
        </authorList>
    </citation>
    <scope>NUCLEOTIDE SEQUENCE [LARGE SCALE GENOMIC DNA]</scope>
    <source>
        <strain evidence="5 6">15Tr583</strain>
    </source>
</reference>
<keyword evidence="3" id="KW-0732">Signal</keyword>
<dbReference type="Proteomes" id="UP000460272">
    <property type="component" value="Unassembled WGS sequence"/>
</dbReference>
<dbReference type="PROSITE" id="PS51257">
    <property type="entry name" value="PROKAR_LIPOPROTEIN"/>
    <property type="match status" value="1"/>
</dbReference>
<evidence type="ECO:0000256" key="1">
    <source>
        <dbReference type="PIRSR" id="PIRSR637460-1"/>
    </source>
</evidence>
<dbReference type="OrthoDB" id="5503950at2"/>
<evidence type="ECO:0000256" key="3">
    <source>
        <dbReference type="SAM" id="SignalP"/>
    </source>
</evidence>
<dbReference type="Pfam" id="PF13472">
    <property type="entry name" value="Lipase_GDSL_2"/>
    <property type="match status" value="1"/>
</dbReference>
<feature type="active site" evidence="1">
    <location>
        <position position="306"/>
    </location>
</feature>
<dbReference type="InterPro" id="IPR036514">
    <property type="entry name" value="SGNH_hydro_sf"/>
</dbReference>
<evidence type="ECO:0000313" key="5">
    <source>
        <dbReference type="EMBL" id="TVZ04724.1"/>
    </source>
</evidence>
<dbReference type="AlphaFoldDB" id="A0A6P2C047"/>
<keyword evidence="5" id="KW-0378">Hydrolase</keyword>
<dbReference type="EMBL" id="RPFW01000003">
    <property type="protein sequence ID" value="TVZ04724.1"/>
    <property type="molecule type" value="Genomic_DNA"/>
</dbReference>
<accession>A0A6P2C047</accession>
<feature type="disulfide bond" evidence="2">
    <location>
        <begin position="85"/>
        <end position="109"/>
    </location>
</feature>
<protein>
    <submittedName>
        <fullName evidence="5">SGNH/GDSL hydrolase family protein</fullName>
    </submittedName>
</protein>
<dbReference type="GO" id="GO:0019433">
    <property type="term" value="P:triglyceride catabolic process"/>
    <property type="evidence" value="ECO:0007669"/>
    <property type="project" value="TreeGrafter"/>
</dbReference>
<dbReference type="InterPro" id="IPR013830">
    <property type="entry name" value="SGNH_hydro"/>
</dbReference>
<organism evidence="5 6">
    <name type="scientific">Trebonia kvetii</name>
    <dbReference type="NCBI Taxonomy" id="2480626"/>
    <lineage>
        <taxon>Bacteria</taxon>
        <taxon>Bacillati</taxon>
        <taxon>Actinomycetota</taxon>
        <taxon>Actinomycetes</taxon>
        <taxon>Streptosporangiales</taxon>
        <taxon>Treboniaceae</taxon>
        <taxon>Trebonia</taxon>
    </lineage>
</organism>
<keyword evidence="6" id="KW-1185">Reference proteome</keyword>
<feature type="domain" description="SGNH hydrolase-type esterase" evidence="4">
    <location>
        <begin position="64"/>
        <end position="313"/>
    </location>
</feature>
<sequence length="327" mass="32467">MTRRTAYTALAVAGIALSAAACSTASGAMPAAGVATSPAGAATAPAGAVTSRAGAVVLQGSYVALGDSYTAGPDIPAQTGATAGCDQSTSSYPYLVAQRLRLNLTDMSCSGATIADLSGAQLTGDGSNPAQLSPLSTATRLVTLGIGGNDIGWSAIITRCTELDLVPVLIPGEAAAGSTPCQDYYTSGGADRIRQKIQAAAGLLAGALTQVRHRAPDARVYLVGYPDLLPAGGGTCGHTLGVTQGDVAFLNDEALQLNSALRQAAQAAGTTYVDTYGPSVGHDACSDPASRWIEPLLPASPAAPLHPNAAGEQGMADAVTRAVTGNG</sequence>
<feature type="active site" description="Nucleophile" evidence="1">
    <location>
        <position position="68"/>
    </location>
</feature>